<name>A0ABZ2SU39_9ENTE</name>
<dbReference type="InterPro" id="IPR024414">
    <property type="entry name" value="Uncharacterised_PrgI"/>
</dbReference>
<organism evidence="3 4">
    <name type="scientific">Candidatus Enterococcus mangumiae</name>
    <dbReference type="NCBI Taxonomy" id="2230878"/>
    <lineage>
        <taxon>Bacteria</taxon>
        <taxon>Bacillati</taxon>
        <taxon>Bacillota</taxon>
        <taxon>Bacilli</taxon>
        <taxon>Lactobacillales</taxon>
        <taxon>Enterococcaceae</taxon>
        <taxon>Enterococcus</taxon>
    </lineage>
</organism>
<proteinExistence type="predicted"/>
<reference evidence="3 4" key="1">
    <citation type="submission" date="2024-03" db="EMBL/GenBank/DDBJ databases">
        <title>The Genome Sequence of Enterococcus sp. DIV1094.</title>
        <authorList>
            <consortium name="The Broad Institute Genomics Platform"/>
            <consortium name="The Broad Institute Microbial Omics Core"/>
            <consortium name="The Broad Institute Genomic Center for Infectious Diseases"/>
            <person name="Earl A."/>
            <person name="Manson A."/>
            <person name="Gilmore M."/>
            <person name="Schwartman J."/>
            <person name="Shea T."/>
            <person name="Abouelleil A."/>
            <person name="Cao P."/>
            <person name="Chapman S."/>
            <person name="Cusick C."/>
            <person name="Young S."/>
            <person name="Neafsey D."/>
            <person name="Nusbaum C."/>
            <person name="Birren B."/>
        </authorList>
    </citation>
    <scope>NUCLEOTIDE SEQUENCE [LARGE SCALE GENOMIC DNA]</scope>
    <source>
        <strain evidence="3 4">DIV1094</strain>
    </source>
</reference>
<evidence type="ECO:0008006" key="5">
    <source>
        <dbReference type="Google" id="ProtNLM"/>
    </source>
</evidence>
<dbReference type="EMBL" id="CP147250">
    <property type="protein sequence ID" value="WYJ79083.1"/>
    <property type="molecule type" value="Genomic_DNA"/>
</dbReference>
<evidence type="ECO:0000313" key="3">
    <source>
        <dbReference type="EMBL" id="WYJ79083.1"/>
    </source>
</evidence>
<evidence type="ECO:0000256" key="1">
    <source>
        <dbReference type="SAM" id="MobiDB-lite"/>
    </source>
</evidence>
<evidence type="ECO:0000313" key="4">
    <source>
        <dbReference type="Proteomes" id="UP000664360"/>
    </source>
</evidence>
<protein>
    <recommendedName>
        <fullName evidence="5">PrgI family protein</fullName>
    </recommendedName>
</protein>
<keyword evidence="2" id="KW-0472">Membrane</keyword>
<feature type="transmembrane region" description="Helical" evidence="2">
    <location>
        <begin position="63"/>
        <end position="80"/>
    </location>
</feature>
<feature type="transmembrane region" description="Helical" evidence="2">
    <location>
        <begin position="26"/>
        <end position="51"/>
    </location>
</feature>
<sequence>MSEERRGNMAVEVVIRKEIKEYQEKIFFGFSLRQIIVIALTLVVILPIGLLNHFVWGYSIDDLGFILMFFTSPILSVGWIKKNQLPLEKYLFVRWRHFIATKHYPYQNARLEEEHEGISTRKNNKTEKHRSEQGN</sequence>
<evidence type="ECO:0000256" key="2">
    <source>
        <dbReference type="SAM" id="Phobius"/>
    </source>
</evidence>
<keyword evidence="2" id="KW-0812">Transmembrane</keyword>
<keyword evidence="4" id="KW-1185">Reference proteome</keyword>
<dbReference type="Pfam" id="PF12666">
    <property type="entry name" value="PrgI"/>
    <property type="match status" value="1"/>
</dbReference>
<accession>A0ABZ2SU39</accession>
<keyword evidence="2" id="KW-1133">Transmembrane helix</keyword>
<dbReference type="Proteomes" id="UP000664360">
    <property type="component" value="Chromosome"/>
</dbReference>
<feature type="region of interest" description="Disordered" evidence="1">
    <location>
        <begin position="115"/>
        <end position="135"/>
    </location>
</feature>
<gene>
    <name evidence="3" type="ORF">DOK79_000591</name>
</gene>